<dbReference type="InterPro" id="IPR004155">
    <property type="entry name" value="PBS_lyase_HEAT"/>
</dbReference>
<gene>
    <name evidence="2" type="ORF">NEPTK9_000595</name>
</gene>
<dbReference type="PROSITE" id="PS50837">
    <property type="entry name" value="NACHT"/>
    <property type="match status" value="1"/>
</dbReference>
<dbReference type="SUPFAM" id="SSF48371">
    <property type="entry name" value="ARM repeat"/>
    <property type="match status" value="1"/>
</dbReference>
<keyword evidence="3" id="KW-1185">Reference proteome</keyword>
<accession>A0ABS0AY82</accession>
<dbReference type="InterPro" id="IPR016024">
    <property type="entry name" value="ARM-type_fold"/>
</dbReference>
<name>A0ABS0AY82_9BACT</name>
<dbReference type="SUPFAM" id="SSF52540">
    <property type="entry name" value="P-loop containing nucleoside triphosphate hydrolases"/>
    <property type="match status" value="1"/>
</dbReference>
<dbReference type="Gene3D" id="1.25.10.10">
    <property type="entry name" value="Leucine-rich Repeat Variant"/>
    <property type="match status" value="3"/>
</dbReference>
<dbReference type="Gene3D" id="3.40.50.300">
    <property type="entry name" value="P-loop containing nucleotide triphosphate hydrolases"/>
    <property type="match status" value="1"/>
</dbReference>
<evidence type="ECO:0000313" key="2">
    <source>
        <dbReference type="EMBL" id="MBF5059090.1"/>
    </source>
</evidence>
<proteinExistence type="predicted"/>
<dbReference type="PANTHER" id="PTHR46844">
    <property type="entry name" value="SLR5058 PROTEIN"/>
    <property type="match status" value="1"/>
</dbReference>
<dbReference type="Proteomes" id="UP001194714">
    <property type="component" value="Unassembled WGS sequence"/>
</dbReference>
<evidence type="ECO:0000313" key="3">
    <source>
        <dbReference type="Proteomes" id="UP001194714"/>
    </source>
</evidence>
<sequence length="1203" mass="134329">MASSSSLIGKKTFSNDYVLEFHKKDGNVFARICQGSLTSENLLLKGLPHQRWSYETLTGPNKEKVNDFLKKHSVFSKQTATQKTIINPTKFTIGTASVGGDMKFAGQANHVYSSIEKVEKSTIDLRGAHVSILGSPSIKSNQKGAPKTLHGLSKHLKTFYTDQMTEVYKVRAKGAWQISLPIEDVYTNLAIIGEEEKKEKEDPQKTFQDRRIPTHESLFKPKKPIAAEEIFNHEKLKNAFQKRVVVFGAAGVGKTTFCQRVATKGADFWPEFDVVFLVKLRNLDTTNYMPRGYTSYDILAKECDITLKDYKHLLEDPNFRDKALLILDGYDELTKEVQNGHLKEAFEGLHQKPWKQDPLFPHIMVTSRPGPVHIDYTNELEIVGFDEKNVQTYIEKFYGLLAENKEISNAEAKKKMKGLKQELQKRPLIYSISQIPINLALMCSLFKEDESIFKSDKTLSVTTFYNEAIKWFYKRYQLRSGGSASNIQQQESPRLTNKKVNAIAKALEEIAWQAMEKNTLYPSKRVIEKVLKSFKLNHNDLTSLGLFAVEGGKGQFIHLTFQEFFAATYLANLYINNPSQATNYFKAIKFDPRYTLTLWMAAGYLSRQEEEKALRAFFNDLFGAPEDLARGYGLILKARCFEECKCPKEIPQHKAFIDEAVESIKAAPIQEMNFQLLNRNVRLLRHPSIIKALLENMTKKETQLEAISLIGRLGQERLLLPNEVLLTLSELVLSSDVRSHAIGSLSQIVKGGGALPKKGIKGLLKVLKDSPVDGSVQRGVAEVLVEYLKLGGDGVKEVVEGLLKVLKDPSVDRFVRSTVAYVIAQYLKGGGEKVKEVVEELLKILKESSVDRYAQSYAVSVLGWYLKVGGEKVKEIVDALLKFLKDSSVDRYARDYAVEALVEYLKGGGEKLKEIADAFLKVFKDSSVDGHIRGLAAKALVEYLKVGGEKVKEVVDALLKFLKDSSVDGHVRVAAAYDLGEYLKGGGEKVKEVVEELLKVLKDSSVDRHVRGAAAYDLGEYLKGGEKLKEIVEELLKVFKDSSVDEFVRSRAAEALGEYLKLGGEKVKEIVEELLKVLKDSSVEGDVRGYAAEALGEYLKLGGDGVKEVVEGLFKFLKDSSVDGYVRRDAAEALVEYLKLGGDGVKEVVEGLLKVVKDSSVDVLFRGGAARALGEYLKLGGDGVKEVVEELLKVFKGSVKITV</sequence>
<dbReference type="InterPro" id="IPR011989">
    <property type="entry name" value="ARM-like"/>
</dbReference>
<dbReference type="Pfam" id="PF13646">
    <property type="entry name" value="HEAT_2"/>
    <property type="match status" value="1"/>
</dbReference>
<comment type="caution">
    <text evidence="2">The sequence shown here is derived from an EMBL/GenBank/DDBJ whole genome shotgun (WGS) entry which is preliminary data.</text>
</comment>
<dbReference type="SMART" id="SM00567">
    <property type="entry name" value="EZ_HEAT"/>
    <property type="match status" value="10"/>
</dbReference>
<dbReference type="InterPro" id="IPR027417">
    <property type="entry name" value="P-loop_NTPase"/>
</dbReference>
<protein>
    <recommendedName>
        <fullName evidence="1">NACHT domain-containing protein</fullName>
    </recommendedName>
</protein>
<dbReference type="Pfam" id="PF05729">
    <property type="entry name" value="NACHT"/>
    <property type="match status" value="1"/>
</dbReference>
<reference evidence="2 3" key="1">
    <citation type="submission" date="2020-01" db="EMBL/GenBank/DDBJ databases">
        <title>Draft genome sequence of Cand. Neptunochlamydia vexilliferae K9.</title>
        <authorList>
            <person name="Schulz F."/>
            <person name="Koestlbacher S."/>
            <person name="Wascher F."/>
            <person name="Pizzetti I."/>
            <person name="Horn M."/>
        </authorList>
    </citation>
    <scope>NUCLEOTIDE SEQUENCE [LARGE SCALE GENOMIC DNA]</scope>
    <source>
        <strain evidence="2 3">K9</strain>
    </source>
</reference>
<feature type="domain" description="NACHT" evidence="1">
    <location>
        <begin position="242"/>
        <end position="333"/>
    </location>
</feature>
<evidence type="ECO:0000259" key="1">
    <source>
        <dbReference type="PROSITE" id="PS50837"/>
    </source>
</evidence>
<dbReference type="RefSeq" id="WP_194847390.1">
    <property type="nucleotide sequence ID" value="NZ_JAAEJV010000011.1"/>
</dbReference>
<organism evidence="2 3">
    <name type="scientific">Candidatus Neptunichlamydia vexilliferae</name>
    <dbReference type="NCBI Taxonomy" id="1651774"/>
    <lineage>
        <taxon>Bacteria</taxon>
        <taxon>Pseudomonadati</taxon>
        <taxon>Chlamydiota</taxon>
        <taxon>Chlamydiia</taxon>
        <taxon>Parachlamydiales</taxon>
        <taxon>Simkaniaceae</taxon>
        <taxon>Candidatus Neptunichlamydia</taxon>
    </lineage>
</organism>
<dbReference type="InterPro" id="IPR007111">
    <property type="entry name" value="NACHT_NTPase"/>
</dbReference>
<dbReference type="PANTHER" id="PTHR46844:SF1">
    <property type="entry name" value="SLR5058 PROTEIN"/>
    <property type="match status" value="1"/>
</dbReference>
<dbReference type="EMBL" id="JAAEJV010000011">
    <property type="protein sequence ID" value="MBF5059090.1"/>
    <property type="molecule type" value="Genomic_DNA"/>
</dbReference>